<name>A0ABW6QK73_9NOCA</name>
<dbReference type="Proteomes" id="UP001601948">
    <property type="component" value="Unassembled WGS sequence"/>
</dbReference>
<keyword evidence="1" id="KW-1133">Transmembrane helix</keyword>
<evidence type="ECO:0000313" key="2">
    <source>
        <dbReference type="EMBL" id="MFF3221499.1"/>
    </source>
</evidence>
<dbReference type="RefSeq" id="WP_387712573.1">
    <property type="nucleotide sequence ID" value="NZ_JBIAPI010000001.1"/>
</dbReference>
<feature type="transmembrane region" description="Helical" evidence="1">
    <location>
        <begin position="186"/>
        <end position="206"/>
    </location>
</feature>
<sequence length="277" mass="31237">MSAAPTTTTSETGTGVFSRTRARISERTLRTDRWWIPPAITVLGLAAFIIYATVRSYARDHYWVADYHYLTPFYSPCLSTACVEGSSHFGTPFGDLPAILPLGFVVLPFLLGFRLTCYYYRKAYYRAVWFSPPACAVAEPHAKYTGETKLPLIIQNAHRYFFYVAVVVSVINTYDAAVAFHGADGGFGFGLGNIVLWVNVILLWAYTLSCHSCRHIAGGRLKHFSAHPVRYWFWTQVSKLNTRHMALAWTTLGTLVLTDFYVMLVASEKISDLRFIN</sequence>
<feature type="transmembrane region" description="Helical" evidence="1">
    <location>
        <begin position="246"/>
        <end position="267"/>
    </location>
</feature>
<organism evidence="2 3">
    <name type="scientific">Nocardia suismassiliense</name>
    <dbReference type="NCBI Taxonomy" id="2077092"/>
    <lineage>
        <taxon>Bacteria</taxon>
        <taxon>Bacillati</taxon>
        <taxon>Actinomycetota</taxon>
        <taxon>Actinomycetes</taxon>
        <taxon>Mycobacteriales</taxon>
        <taxon>Nocardiaceae</taxon>
        <taxon>Nocardia</taxon>
    </lineage>
</organism>
<gene>
    <name evidence="2" type="ORF">ACFYV7_01780</name>
</gene>
<feature type="transmembrane region" description="Helical" evidence="1">
    <location>
        <begin position="34"/>
        <end position="54"/>
    </location>
</feature>
<dbReference type="EMBL" id="JBIAPI010000001">
    <property type="protein sequence ID" value="MFF3221499.1"/>
    <property type="molecule type" value="Genomic_DNA"/>
</dbReference>
<keyword evidence="3" id="KW-1185">Reference proteome</keyword>
<keyword evidence="1" id="KW-0812">Transmembrane</keyword>
<evidence type="ECO:0008006" key="4">
    <source>
        <dbReference type="Google" id="ProtNLM"/>
    </source>
</evidence>
<proteinExistence type="predicted"/>
<evidence type="ECO:0000256" key="1">
    <source>
        <dbReference type="SAM" id="Phobius"/>
    </source>
</evidence>
<feature type="transmembrane region" description="Helical" evidence="1">
    <location>
        <begin position="98"/>
        <end position="120"/>
    </location>
</feature>
<accession>A0ABW6QK73</accession>
<comment type="caution">
    <text evidence="2">The sequence shown here is derived from an EMBL/GenBank/DDBJ whole genome shotgun (WGS) entry which is preliminary data.</text>
</comment>
<reference evidence="2 3" key="1">
    <citation type="submission" date="2024-10" db="EMBL/GenBank/DDBJ databases">
        <title>The Natural Products Discovery Center: Release of the First 8490 Sequenced Strains for Exploring Actinobacteria Biosynthetic Diversity.</title>
        <authorList>
            <person name="Kalkreuter E."/>
            <person name="Kautsar S.A."/>
            <person name="Yang D."/>
            <person name="Bader C.D."/>
            <person name="Teijaro C.N."/>
            <person name="Fluegel L."/>
            <person name="Davis C.M."/>
            <person name="Simpson J.R."/>
            <person name="Lauterbach L."/>
            <person name="Steele A.D."/>
            <person name="Gui C."/>
            <person name="Meng S."/>
            <person name="Li G."/>
            <person name="Viehrig K."/>
            <person name="Ye F."/>
            <person name="Su P."/>
            <person name="Kiefer A.F."/>
            <person name="Nichols A."/>
            <person name="Cepeda A.J."/>
            <person name="Yan W."/>
            <person name="Fan B."/>
            <person name="Jiang Y."/>
            <person name="Adhikari A."/>
            <person name="Zheng C.-J."/>
            <person name="Schuster L."/>
            <person name="Cowan T.M."/>
            <person name="Smanski M.J."/>
            <person name="Chevrette M.G."/>
            <person name="De Carvalho L.P.S."/>
            <person name="Shen B."/>
        </authorList>
    </citation>
    <scope>NUCLEOTIDE SEQUENCE [LARGE SCALE GENOMIC DNA]</scope>
    <source>
        <strain evidence="2 3">NPDC003040</strain>
    </source>
</reference>
<keyword evidence="1" id="KW-0472">Membrane</keyword>
<feature type="transmembrane region" description="Helical" evidence="1">
    <location>
        <begin position="160"/>
        <end position="180"/>
    </location>
</feature>
<protein>
    <recommendedName>
        <fullName evidence="4">Succinate dehydrogenase membrane anchor subunit</fullName>
    </recommendedName>
</protein>
<evidence type="ECO:0000313" key="3">
    <source>
        <dbReference type="Proteomes" id="UP001601948"/>
    </source>
</evidence>